<organism evidence="1 2">
    <name type="scientific">Pseudomonas luteola</name>
    <dbReference type="NCBI Taxonomy" id="47886"/>
    <lineage>
        <taxon>Bacteria</taxon>
        <taxon>Pseudomonadati</taxon>
        <taxon>Pseudomonadota</taxon>
        <taxon>Gammaproteobacteria</taxon>
        <taxon>Pseudomonadales</taxon>
        <taxon>Pseudomonadaceae</taxon>
        <taxon>Pseudomonas</taxon>
    </lineage>
</organism>
<evidence type="ECO:0000313" key="1">
    <source>
        <dbReference type="EMBL" id="MBF8639154.1"/>
    </source>
</evidence>
<keyword evidence="2" id="KW-1185">Reference proteome</keyword>
<dbReference type="Proteomes" id="UP000626180">
    <property type="component" value="Unassembled WGS sequence"/>
</dbReference>
<proteinExistence type="predicted"/>
<name>A0ABS0FFT5_PSELU</name>
<dbReference type="EMBL" id="JADMCD010000001">
    <property type="protein sequence ID" value="MBF8639154.1"/>
    <property type="molecule type" value="Genomic_DNA"/>
</dbReference>
<comment type="caution">
    <text evidence="1">The sequence shown here is derived from an EMBL/GenBank/DDBJ whole genome shotgun (WGS) entry which is preliminary data.</text>
</comment>
<dbReference type="RefSeq" id="WP_125912921.1">
    <property type="nucleotide sequence ID" value="NZ_CP069262.1"/>
</dbReference>
<gene>
    <name evidence="1" type="ORF">IRZ65_00475</name>
</gene>
<sequence>MPCKKSCTAWSISPSSSSEVDEGLTWSGAALGAWNYHTEQHDQRLPVVRYMPASRLDTCSGNYRVSAGANALERPLKAQVRLTEKYLAP</sequence>
<reference evidence="1 2" key="1">
    <citation type="submission" date="2020-10" db="EMBL/GenBank/DDBJ databases">
        <title>Genome sequences of Pseudomonas isolates.</title>
        <authorList>
            <person name="Wessels L."/>
            <person name="Reich F."/>
            <person name="Hammerl J."/>
        </authorList>
    </citation>
    <scope>NUCLEOTIDE SEQUENCE [LARGE SCALE GENOMIC DNA]</scope>
    <source>
        <strain evidence="1 2">20-MO00624-0</strain>
    </source>
</reference>
<accession>A0ABS0FFT5</accession>
<protein>
    <submittedName>
        <fullName evidence="1">Uncharacterized protein</fullName>
    </submittedName>
</protein>
<evidence type="ECO:0000313" key="2">
    <source>
        <dbReference type="Proteomes" id="UP000626180"/>
    </source>
</evidence>